<keyword evidence="2" id="KW-0547">Nucleotide-binding</keyword>
<sequence length="39" mass="3831">MSGAHRPSACRTPAPLTRNRAGAVPRVAPAHAGAPAVTG</sequence>
<evidence type="ECO:0000313" key="3">
    <source>
        <dbReference type="Proteomes" id="UP000070339"/>
    </source>
</evidence>
<name>A0ABR5VDE1_9CORY</name>
<keyword evidence="2" id="KW-0067">ATP-binding</keyword>
<feature type="region of interest" description="Disordered" evidence="1">
    <location>
        <begin position="1"/>
        <end position="39"/>
    </location>
</feature>
<keyword evidence="3" id="KW-1185">Reference proteome</keyword>
<dbReference type="EMBL" id="LTEB01000018">
    <property type="protein sequence ID" value="KXU18631.1"/>
    <property type="molecule type" value="Genomic_DNA"/>
</dbReference>
<reference evidence="2 3" key="1">
    <citation type="journal article" date="2016" name="Int. J. Syst. Evol. Microbiol.">
        <title>Resolving the Complexity of Human Skin Metagenomes Using Single-Molecule Sequencing.</title>
        <authorList>
            <consortium name="NISC Comparative Sequencing Program"/>
            <person name="Tsai Y.C."/>
            <person name="Conlan S."/>
            <person name="Deming C."/>
            <person name="Segre J.A."/>
            <person name="Kong H.H."/>
            <person name="Korlach J."/>
            <person name="Oh J."/>
        </authorList>
    </citation>
    <scope>NUCLEOTIDE SEQUENCE [LARGE SCALE GENOMIC DNA]</scope>
    <source>
        <strain evidence="2 3">1B08</strain>
    </source>
</reference>
<accession>A0ABR5VDE1</accession>
<evidence type="ECO:0000313" key="2">
    <source>
        <dbReference type="EMBL" id="KXU18631.1"/>
    </source>
</evidence>
<dbReference type="GO" id="GO:0005524">
    <property type="term" value="F:ATP binding"/>
    <property type="evidence" value="ECO:0007669"/>
    <property type="project" value="UniProtKB-KW"/>
</dbReference>
<gene>
    <name evidence="2" type="ORF">WM41_0687</name>
</gene>
<evidence type="ECO:0000256" key="1">
    <source>
        <dbReference type="SAM" id="MobiDB-lite"/>
    </source>
</evidence>
<proteinExistence type="predicted"/>
<comment type="caution">
    <text evidence="2">The sequence shown here is derived from an EMBL/GenBank/DDBJ whole genome shotgun (WGS) entry which is preliminary data.</text>
</comment>
<dbReference type="Proteomes" id="UP000070339">
    <property type="component" value="Unassembled WGS sequence"/>
</dbReference>
<organism evidence="2 3">
    <name type="scientific">Corynebacterium simulans</name>
    <dbReference type="NCBI Taxonomy" id="146827"/>
    <lineage>
        <taxon>Bacteria</taxon>
        <taxon>Bacillati</taxon>
        <taxon>Actinomycetota</taxon>
        <taxon>Actinomycetes</taxon>
        <taxon>Mycobacteriales</taxon>
        <taxon>Corynebacteriaceae</taxon>
        <taxon>Corynebacterium</taxon>
    </lineage>
</organism>
<protein>
    <submittedName>
        <fullName evidence="2">ABC transporter ATP-binding domain protein</fullName>
    </submittedName>
</protein>